<dbReference type="EMBL" id="GEFH01002285">
    <property type="protein sequence ID" value="JAP66296.1"/>
    <property type="molecule type" value="mRNA"/>
</dbReference>
<dbReference type="SMART" id="SM00131">
    <property type="entry name" value="KU"/>
    <property type="match status" value="2"/>
</dbReference>
<sequence>MGVHGTRKAQRNVGYIFHLKNVTLPLCYVITLFTASSADSAAPSACLKYTGSSGPYPAVTGSKWYCYNEASRKCVLETVRLGDRRCYEKCYPWKEMCVWQCSAPSFCSLPKDNGGPSCNSGKKLMYYYDPKNQSCELFVYSGCEGNENRFEDMRECEVTCTGSRCITTPAKEPDSCSAKDMDLFYYSPFSGSCFKYRLCNRSGSNYKTQKDCERRCLLPKEATNKRKKNR</sequence>
<dbReference type="CDD" id="cd00109">
    <property type="entry name" value="Kunitz-type"/>
    <property type="match status" value="1"/>
</dbReference>
<keyword evidence="1" id="KW-0646">Protease inhibitor</keyword>
<name>A0A131XKU9_9ACAR</name>
<feature type="domain" description="BPTI/Kunitz inhibitor" evidence="3">
    <location>
        <begin position="107"/>
        <end position="160"/>
    </location>
</feature>
<dbReference type="InterPro" id="IPR002223">
    <property type="entry name" value="Kunitz_BPTI"/>
</dbReference>
<dbReference type="InterPro" id="IPR036880">
    <property type="entry name" value="Kunitz_BPTI_sf"/>
</dbReference>
<evidence type="ECO:0000256" key="2">
    <source>
        <dbReference type="ARBA" id="ARBA00022900"/>
    </source>
</evidence>
<organism evidence="4">
    <name type="scientific">Hyalomma excavatum</name>
    <dbReference type="NCBI Taxonomy" id="257692"/>
    <lineage>
        <taxon>Eukaryota</taxon>
        <taxon>Metazoa</taxon>
        <taxon>Ecdysozoa</taxon>
        <taxon>Arthropoda</taxon>
        <taxon>Chelicerata</taxon>
        <taxon>Arachnida</taxon>
        <taxon>Acari</taxon>
        <taxon>Parasitiformes</taxon>
        <taxon>Ixodida</taxon>
        <taxon>Ixodoidea</taxon>
        <taxon>Ixodidae</taxon>
        <taxon>Hyalomminae</taxon>
        <taxon>Hyalomma</taxon>
    </lineage>
</organism>
<evidence type="ECO:0000256" key="1">
    <source>
        <dbReference type="ARBA" id="ARBA00022690"/>
    </source>
</evidence>
<dbReference type="InterPro" id="IPR050098">
    <property type="entry name" value="TFPI/VKTCI-like"/>
</dbReference>
<dbReference type="SUPFAM" id="SSF57362">
    <property type="entry name" value="BPTI-like"/>
    <property type="match status" value="2"/>
</dbReference>
<dbReference type="GO" id="GO:0004867">
    <property type="term" value="F:serine-type endopeptidase inhibitor activity"/>
    <property type="evidence" value="ECO:0007669"/>
    <property type="project" value="UniProtKB-KW"/>
</dbReference>
<dbReference type="PRINTS" id="PR00759">
    <property type="entry name" value="BASICPTASE"/>
</dbReference>
<dbReference type="PROSITE" id="PS00280">
    <property type="entry name" value="BPTI_KUNITZ_1"/>
    <property type="match status" value="1"/>
</dbReference>
<evidence type="ECO:0000259" key="3">
    <source>
        <dbReference type="PROSITE" id="PS50279"/>
    </source>
</evidence>
<accession>A0A131XKU9</accession>
<dbReference type="PANTHER" id="PTHR10083">
    <property type="entry name" value="KUNITZ-TYPE PROTEASE INHIBITOR-RELATED"/>
    <property type="match status" value="1"/>
</dbReference>
<proteinExistence type="evidence at transcript level"/>
<reference evidence="4" key="1">
    <citation type="journal article" date="2017" name="Ticks Tick Borne Dis.">
        <title>An insight into the sialome of Hyalomma excavatum.</title>
        <authorList>
            <person name="Ribeiro J.M."/>
            <person name="Slovak M."/>
            <person name="Francischetti I.M."/>
        </authorList>
    </citation>
    <scope>NUCLEOTIDE SEQUENCE</scope>
    <source>
        <strain evidence="4">Samish</strain>
        <tissue evidence="4">Salivary glands</tissue>
    </source>
</reference>
<keyword evidence="2" id="KW-0722">Serine protease inhibitor</keyword>
<protein>
    <recommendedName>
        <fullName evidence="3">BPTI/Kunitz inhibitor domain-containing protein</fullName>
    </recommendedName>
</protein>
<dbReference type="InterPro" id="IPR020901">
    <property type="entry name" value="Prtase_inh_Kunz-CS"/>
</dbReference>
<evidence type="ECO:0000313" key="4">
    <source>
        <dbReference type="EMBL" id="JAP66296.1"/>
    </source>
</evidence>
<dbReference type="PROSITE" id="PS50279">
    <property type="entry name" value="BPTI_KUNITZ_2"/>
    <property type="match status" value="1"/>
</dbReference>
<dbReference type="Gene3D" id="4.10.410.10">
    <property type="entry name" value="Pancreatic trypsin inhibitor Kunitz domain"/>
    <property type="match status" value="2"/>
</dbReference>
<dbReference type="AlphaFoldDB" id="A0A131XKU9"/>
<dbReference type="Pfam" id="PF00014">
    <property type="entry name" value="Kunitz_BPTI"/>
    <property type="match status" value="1"/>
</dbReference>